<keyword evidence="3" id="KW-1185">Reference proteome</keyword>
<dbReference type="PROSITE" id="PS51746">
    <property type="entry name" value="PPM_2"/>
    <property type="match status" value="1"/>
</dbReference>
<reference evidence="2" key="2">
    <citation type="submission" date="2020-09" db="EMBL/GenBank/DDBJ databases">
        <authorList>
            <person name="Sun Q."/>
            <person name="Zhou Y."/>
        </authorList>
    </citation>
    <scope>NUCLEOTIDE SEQUENCE</scope>
    <source>
        <strain evidence="2">CGMCC 4.7306</strain>
    </source>
</reference>
<feature type="domain" description="PPM-type phosphatase" evidence="1">
    <location>
        <begin position="5"/>
        <end position="234"/>
    </location>
</feature>
<evidence type="ECO:0000259" key="1">
    <source>
        <dbReference type="PROSITE" id="PS51746"/>
    </source>
</evidence>
<organism evidence="2 3">
    <name type="scientific">Microlunatus endophyticus</name>
    <dbReference type="NCBI Taxonomy" id="1716077"/>
    <lineage>
        <taxon>Bacteria</taxon>
        <taxon>Bacillati</taxon>
        <taxon>Actinomycetota</taxon>
        <taxon>Actinomycetes</taxon>
        <taxon>Propionibacteriales</taxon>
        <taxon>Propionibacteriaceae</taxon>
        <taxon>Microlunatus</taxon>
    </lineage>
</organism>
<dbReference type="InterPro" id="IPR015655">
    <property type="entry name" value="PP2C"/>
</dbReference>
<dbReference type="AlphaFoldDB" id="A0A917S2V2"/>
<gene>
    <name evidence="2" type="ORF">GCM10011575_10430</name>
</gene>
<dbReference type="InterPro" id="IPR001932">
    <property type="entry name" value="PPM-type_phosphatase-like_dom"/>
</dbReference>
<dbReference type="InterPro" id="IPR036457">
    <property type="entry name" value="PPM-type-like_dom_sf"/>
</dbReference>
<dbReference type="EMBL" id="BMMZ01000002">
    <property type="protein sequence ID" value="GGL53924.1"/>
    <property type="molecule type" value="Genomic_DNA"/>
</dbReference>
<sequence>MLRFRYAAKSHPGLLRGNNEDAGYAGAYLLLVADGVGGAAAGEIASASTAYVTSTVSMISEGDPMAVLAQAIDFAHQHLRDGVRMDPLRDGMSTTLTAVLGDGERFALAHIGDSRGYLWRQGSLHRITRDHTLVQMMLDSGQLRSEDVATFPYRSVIARSVTHEEPPEPDLCLLDLQPGDRLLLASDGLTDLVDDELLCSTVTDHDLESGVQALVELALAAGGRDNITCIIGEVEAGDLINPRGIMVGAAADPHNLIDGAAVHIDHRAPQRTARLQTLLESAG</sequence>
<dbReference type="RefSeq" id="WP_188894108.1">
    <property type="nucleotide sequence ID" value="NZ_BMMZ01000002.1"/>
</dbReference>
<proteinExistence type="predicted"/>
<name>A0A917S2V2_9ACTN</name>
<evidence type="ECO:0000313" key="3">
    <source>
        <dbReference type="Proteomes" id="UP000613840"/>
    </source>
</evidence>
<dbReference type="SUPFAM" id="SSF81606">
    <property type="entry name" value="PP2C-like"/>
    <property type="match status" value="1"/>
</dbReference>
<dbReference type="GO" id="GO:0004722">
    <property type="term" value="F:protein serine/threonine phosphatase activity"/>
    <property type="evidence" value="ECO:0007669"/>
    <property type="project" value="InterPro"/>
</dbReference>
<dbReference type="Gene3D" id="3.60.40.10">
    <property type="entry name" value="PPM-type phosphatase domain"/>
    <property type="match status" value="1"/>
</dbReference>
<dbReference type="Pfam" id="PF13672">
    <property type="entry name" value="PP2C_2"/>
    <property type="match status" value="1"/>
</dbReference>
<dbReference type="SMART" id="SM00332">
    <property type="entry name" value="PP2Cc"/>
    <property type="match status" value="1"/>
</dbReference>
<protein>
    <recommendedName>
        <fullName evidence="1">PPM-type phosphatase domain-containing protein</fullName>
    </recommendedName>
</protein>
<dbReference type="SMART" id="SM00331">
    <property type="entry name" value="PP2C_SIG"/>
    <property type="match status" value="1"/>
</dbReference>
<dbReference type="Proteomes" id="UP000613840">
    <property type="component" value="Unassembled WGS sequence"/>
</dbReference>
<comment type="caution">
    <text evidence="2">The sequence shown here is derived from an EMBL/GenBank/DDBJ whole genome shotgun (WGS) entry which is preliminary data.</text>
</comment>
<reference evidence="2" key="1">
    <citation type="journal article" date="2014" name="Int. J. Syst. Evol. Microbiol.">
        <title>Complete genome sequence of Corynebacterium casei LMG S-19264T (=DSM 44701T), isolated from a smear-ripened cheese.</title>
        <authorList>
            <consortium name="US DOE Joint Genome Institute (JGI-PGF)"/>
            <person name="Walter F."/>
            <person name="Albersmeier A."/>
            <person name="Kalinowski J."/>
            <person name="Ruckert C."/>
        </authorList>
    </citation>
    <scope>NUCLEOTIDE SEQUENCE</scope>
    <source>
        <strain evidence="2">CGMCC 4.7306</strain>
    </source>
</reference>
<accession>A0A917S2V2</accession>
<dbReference type="PANTHER" id="PTHR47992">
    <property type="entry name" value="PROTEIN PHOSPHATASE"/>
    <property type="match status" value="1"/>
</dbReference>
<dbReference type="CDD" id="cd00143">
    <property type="entry name" value="PP2Cc"/>
    <property type="match status" value="1"/>
</dbReference>
<evidence type="ECO:0000313" key="2">
    <source>
        <dbReference type="EMBL" id="GGL53924.1"/>
    </source>
</evidence>